<evidence type="ECO:0000256" key="5">
    <source>
        <dbReference type="ARBA" id="ARBA00023235"/>
    </source>
</evidence>
<dbReference type="Pfam" id="PF00254">
    <property type="entry name" value="FKBP_C"/>
    <property type="match status" value="1"/>
</dbReference>
<evidence type="ECO:0000313" key="10">
    <source>
        <dbReference type="Proteomes" id="UP000478837"/>
    </source>
</evidence>
<evidence type="ECO:0000256" key="4">
    <source>
        <dbReference type="ARBA" id="ARBA00023110"/>
    </source>
</evidence>
<comment type="caution">
    <text evidence="9">The sequence shown here is derived from an EMBL/GenBank/DDBJ whole genome shotgun (WGS) entry which is preliminary data.</text>
</comment>
<dbReference type="PANTHER" id="PTHR43811">
    <property type="entry name" value="FKBP-TYPE PEPTIDYL-PROLYL CIS-TRANS ISOMERASE FKPA"/>
    <property type="match status" value="1"/>
</dbReference>
<feature type="domain" description="PPIase FKBP-type" evidence="8">
    <location>
        <begin position="71"/>
        <end position="156"/>
    </location>
</feature>
<keyword evidence="10" id="KW-1185">Reference proteome</keyword>
<organism evidence="9 10">
    <name type="scientific">Alteromonas hispanica</name>
    <dbReference type="NCBI Taxonomy" id="315421"/>
    <lineage>
        <taxon>Bacteria</taxon>
        <taxon>Pseudomonadati</taxon>
        <taxon>Pseudomonadota</taxon>
        <taxon>Gammaproteobacteria</taxon>
        <taxon>Alteromonadales</taxon>
        <taxon>Alteromonadaceae</taxon>
        <taxon>Alteromonas/Salinimonas group</taxon>
        <taxon>Alteromonas</taxon>
    </lineage>
</organism>
<dbReference type="PROSITE" id="PS50059">
    <property type="entry name" value="FKBP_PPIASE"/>
    <property type="match status" value="1"/>
</dbReference>
<evidence type="ECO:0000256" key="6">
    <source>
        <dbReference type="PROSITE-ProRule" id="PRU00277"/>
    </source>
</evidence>
<dbReference type="SUPFAM" id="SSF54534">
    <property type="entry name" value="FKBP-like"/>
    <property type="match status" value="1"/>
</dbReference>
<evidence type="ECO:0000256" key="3">
    <source>
        <dbReference type="ARBA" id="ARBA00022729"/>
    </source>
</evidence>
<dbReference type="AlphaFoldDB" id="A0A6L9MXW6"/>
<dbReference type="InterPro" id="IPR001179">
    <property type="entry name" value="PPIase_FKBP_dom"/>
</dbReference>
<evidence type="ECO:0000256" key="7">
    <source>
        <dbReference type="RuleBase" id="RU003915"/>
    </source>
</evidence>
<dbReference type="EMBL" id="JAAAWP010000014">
    <property type="protein sequence ID" value="NDW23082.1"/>
    <property type="molecule type" value="Genomic_DNA"/>
</dbReference>
<evidence type="ECO:0000313" key="9">
    <source>
        <dbReference type="EMBL" id="NDW23082.1"/>
    </source>
</evidence>
<keyword evidence="3" id="KW-0732">Signal</keyword>
<dbReference type="Proteomes" id="UP000478837">
    <property type="component" value="Unassembled WGS sequence"/>
</dbReference>
<sequence length="156" mass="16933">MKFIILAIVIGLAIFLFTRHTANKKVATENIEAGKVFLAENKANIAVKETSSGLQYEVLQEGQGTKHPTPSSTVKVHYHGTLLDGTVFDSSVARGEPISFPLNRVIAGWTEGLQLMVEGDKYKFFIPSHLAYGDSAAGKIAPGSTLIFEVELLEVK</sequence>
<protein>
    <recommendedName>
        <fullName evidence="7">Peptidyl-prolyl cis-trans isomerase</fullName>
        <ecNumber evidence="7">5.2.1.8</ecNumber>
    </recommendedName>
</protein>
<dbReference type="GO" id="GO:0006457">
    <property type="term" value="P:protein folding"/>
    <property type="evidence" value="ECO:0007669"/>
    <property type="project" value="InterPro"/>
</dbReference>
<dbReference type="EC" id="5.2.1.8" evidence="7"/>
<evidence type="ECO:0000256" key="1">
    <source>
        <dbReference type="ARBA" id="ARBA00000971"/>
    </source>
</evidence>
<comment type="catalytic activity">
    <reaction evidence="1 6 7">
        <text>[protein]-peptidylproline (omega=180) = [protein]-peptidylproline (omega=0)</text>
        <dbReference type="Rhea" id="RHEA:16237"/>
        <dbReference type="Rhea" id="RHEA-COMP:10747"/>
        <dbReference type="Rhea" id="RHEA-COMP:10748"/>
        <dbReference type="ChEBI" id="CHEBI:83833"/>
        <dbReference type="ChEBI" id="CHEBI:83834"/>
        <dbReference type="EC" id="5.2.1.8"/>
    </reaction>
</comment>
<evidence type="ECO:0000259" key="8">
    <source>
        <dbReference type="PROSITE" id="PS50059"/>
    </source>
</evidence>
<dbReference type="Gene3D" id="3.10.50.40">
    <property type="match status" value="1"/>
</dbReference>
<dbReference type="Pfam" id="PF01346">
    <property type="entry name" value="FKBP_N"/>
    <property type="match status" value="1"/>
</dbReference>
<evidence type="ECO:0000256" key="2">
    <source>
        <dbReference type="ARBA" id="ARBA00006577"/>
    </source>
</evidence>
<dbReference type="InterPro" id="IPR046357">
    <property type="entry name" value="PPIase_dom_sf"/>
</dbReference>
<gene>
    <name evidence="9" type="ORF">GTW09_16305</name>
</gene>
<keyword evidence="4 6" id="KW-0697">Rotamase</keyword>
<dbReference type="FunFam" id="3.10.50.40:FF:000045">
    <property type="entry name" value="Peptidyl-prolyl cis-trans isomerase"/>
    <property type="match status" value="1"/>
</dbReference>
<dbReference type="InterPro" id="IPR000774">
    <property type="entry name" value="PPIase_FKBP_N"/>
</dbReference>
<dbReference type="PANTHER" id="PTHR43811:SF57">
    <property type="entry name" value="FKBP-TYPE PEPTIDYL-PROLYL CIS-TRANS ISOMERASE FKPA-RELATED"/>
    <property type="match status" value="1"/>
</dbReference>
<name>A0A6L9MXW6_9ALTE</name>
<dbReference type="RefSeq" id="WP_163112722.1">
    <property type="nucleotide sequence ID" value="NZ_JAAAWP010000014.1"/>
</dbReference>
<proteinExistence type="inferred from homology"/>
<keyword evidence="5 6" id="KW-0413">Isomerase</keyword>
<dbReference type="GO" id="GO:0003755">
    <property type="term" value="F:peptidyl-prolyl cis-trans isomerase activity"/>
    <property type="evidence" value="ECO:0007669"/>
    <property type="project" value="UniProtKB-UniRule"/>
</dbReference>
<reference evidence="9 10" key="1">
    <citation type="submission" date="2020-01" db="EMBL/GenBank/DDBJ databases">
        <title>Genomes of bacteria type strains.</title>
        <authorList>
            <person name="Chen J."/>
            <person name="Zhu S."/>
            <person name="Yang J."/>
        </authorList>
    </citation>
    <scope>NUCLEOTIDE SEQUENCE [LARGE SCALE GENOMIC DNA]</scope>
    <source>
        <strain evidence="9 10">LMG 22958</strain>
    </source>
</reference>
<comment type="similarity">
    <text evidence="2 7">Belongs to the FKBP-type PPIase family.</text>
</comment>
<accession>A0A6L9MXW6</accession>